<dbReference type="Proteomes" id="UP000284168">
    <property type="component" value="Unassembled WGS sequence"/>
</dbReference>
<dbReference type="RefSeq" id="WP_123720817.1">
    <property type="nucleotide sequence ID" value="NZ_MOBN01000025.1"/>
</dbReference>
<sequence length="131" mass="15144">MIFKVEITISIDGTKEIANLTCDNKSVTIIFTMKSGFNKIYSDSNFYKCFARLREDNPNIQFLCKGSKINVHPSSMSSQMSLGLKAYELTLGKTSSFNDVVYIFDYEDNNLTNDPYEQLSFFRRWIESEKI</sequence>
<reference evidence="1 2" key="1">
    <citation type="submission" date="2016-10" db="EMBL/GenBank/DDBJ databases">
        <title>Comparative genome analysis of multiple Pseudomonas spp. focuses on biocontrol and plant growth promoting traits.</title>
        <authorList>
            <person name="Tao X.-Y."/>
            <person name="Taylor C.G."/>
        </authorList>
    </citation>
    <scope>NUCLEOTIDE SEQUENCE [LARGE SCALE GENOMIC DNA]</scope>
    <source>
        <strain evidence="1 2">48C10</strain>
    </source>
</reference>
<proteinExistence type="predicted"/>
<dbReference type="AlphaFoldDB" id="A0A423ILU8"/>
<accession>A0A423ILU8</accession>
<protein>
    <submittedName>
        <fullName evidence="1">Uncharacterized protein</fullName>
    </submittedName>
</protein>
<evidence type="ECO:0000313" key="2">
    <source>
        <dbReference type="Proteomes" id="UP000284168"/>
    </source>
</evidence>
<evidence type="ECO:0000313" key="1">
    <source>
        <dbReference type="EMBL" id="RON26441.1"/>
    </source>
</evidence>
<organism evidence="1 2">
    <name type="scientific">Pseudomonas lini</name>
    <dbReference type="NCBI Taxonomy" id="163011"/>
    <lineage>
        <taxon>Bacteria</taxon>
        <taxon>Pseudomonadati</taxon>
        <taxon>Pseudomonadota</taxon>
        <taxon>Gammaproteobacteria</taxon>
        <taxon>Pseudomonadales</taxon>
        <taxon>Pseudomonadaceae</taxon>
        <taxon>Pseudomonas</taxon>
    </lineage>
</organism>
<dbReference type="EMBL" id="MOBN01000025">
    <property type="protein sequence ID" value="RON26441.1"/>
    <property type="molecule type" value="Genomic_DNA"/>
</dbReference>
<gene>
    <name evidence="1" type="ORF">BK663_13765</name>
</gene>
<name>A0A423ILU8_9PSED</name>
<comment type="caution">
    <text evidence="1">The sequence shown here is derived from an EMBL/GenBank/DDBJ whole genome shotgun (WGS) entry which is preliminary data.</text>
</comment>